<dbReference type="SUPFAM" id="SSF48371">
    <property type="entry name" value="ARM repeat"/>
    <property type="match status" value="1"/>
</dbReference>
<evidence type="ECO:0000256" key="3">
    <source>
        <dbReference type="ARBA" id="ARBA00023242"/>
    </source>
</evidence>
<dbReference type="AlphaFoldDB" id="A7TJS3"/>
<comment type="subcellular location">
    <subcellularLocation>
        <location evidence="1">Nucleus</location>
    </subcellularLocation>
</comment>
<dbReference type="InParanoid" id="A7TJS3"/>
<sequence>MEADQVAHFLELEDRLAKIRLQINSKLDNQKHVAIILSAVEENMDAQQLANETSKNIINYMLSFLSLLDQAIDSQKGTIKDVTISTSATYLLDLIFQYSPKKLLRSKFPEILTKIAPCLTCVEAPLNRSAIGCLESLLVAQDAQAWNNTHNLNVTPRRGLQGLLELSIDPRPKVRKRAVDAIVKILLNPPAAPSAEHLGSALIAAFCLKELTSILNEISTMSNKKLKTQGGELNSKLIHILKLISRIVSTNQWPTAHIDQLCDCLLEVTKSSEQYIVSSSFECFENLFNSIAESSQLGLAENKFLNVLNIILELTPSNKDTHLTGPWIAVIVKGISSYAISQPLKAIVTIPQIFKLMANYLSSEVPEIYYSASQCLIAILTNAVNDKLLLEKPLVDDVTYDTVSNLLAELSEHFVELLSIRYTHCAKEILSILSAAFNKFRYRANPYLIKPLLIVDQWRVNEENFLDFRNEAELVIGSAISGMGPEIVLSHLPLNLENPSGNAPGRAWLLPILRDHTRHAQLATFVNELSPLITSFESKYSKVPKESVQLKIFQTVVDQIWSTLPHFCELPTDLVETFTDEFAAELSSLLYSKVELRTTICNSLKMLVESNTAYVNGALAEDVILQQRLPVEKSREYIDYLSTKASNILAVLFNIYTQTSPNTRGFILDTIESYLKITSEDDIVKTFNNVCGLLKDAMDKEGNNAVKGKPQLSATLLDLVVCMTKYVPASSYSALFAIFGITVTSKAALTQKRAYRIIIRLSELESGQDVLAPYVSDIVTVILTNAETVQTSSKASRLAAIKTLVQLLPPNQLNFIVQIVAEIILCTKDVNEKTRELAFETLITMGKKMEDPNGIISLSQIPGYDPASPDQQSSLTEFFKIISAGLIGESQHMVSATITAYACIAFEFRNELDMNMLMEIYDTIELYLTSNSKEIVKSAIGFTKVCVLGLPIEAMKPKIPELLPKLLRWSNEHSGHFKSKVKNIIERLIRKFGYEFIEEHFPEDDRKLLTNIRKTRNRNKRKSEEEEQEGNVPAESNKGSRFMTAFDEAVYDSSDNEGDDEEEKSGRGKKKNSKQFIIESGDNPLDLLDSQALAHISSTKVRKSNKDQRRRMLSDDTFNFDADGKLVVKDKGKQDIDNDDPLKSVTSGINAYLDAVRHGPIRGQKNKLKFKKGSKTDDMDSDDEGGNAPSRRVETKNRIGKGGFKRNQKFKSRRKL</sequence>
<dbReference type="GeneID" id="5545721"/>
<feature type="compositionally biased region" description="Acidic residues" evidence="4">
    <location>
        <begin position="1054"/>
        <end position="1063"/>
    </location>
</feature>
<dbReference type="GO" id="GO:0000462">
    <property type="term" value="P:maturation of SSU-rRNA from tricistronic rRNA transcript (SSU-rRNA, 5.8S rRNA, LSU-rRNA)"/>
    <property type="evidence" value="ECO:0007669"/>
    <property type="project" value="EnsemblFungi"/>
</dbReference>
<dbReference type="PANTHER" id="PTHR48287:SF1">
    <property type="entry name" value="ARM REPEAT SUPERFAMILY PROTEIN"/>
    <property type="match status" value="1"/>
</dbReference>
<dbReference type="PANTHER" id="PTHR48287">
    <property type="entry name" value="ARM REPEAT SUPERFAMILY PROTEIN"/>
    <property type="match status" value="1"/>
</dbReference>
<evidence type="ECO:0000256" key="4">
    <source>
        <dbReference type="SAM" id="MobiDB-lite"/>
    </source>
</evidence>
<feature type="compositionally biased region" description="Basic residues" evidence="4">
    <location>
        <begin position="1203"/>
        <end position="1216"/>
    </location>
</feature>
<dbReference type="Proteomes" id="UP000000267">
    <property type="component" value="Unassembled WGS sequence"/>
</dbReference>
<feature type="domain" description="RRP12 N-terminal HEAT" evidence="6">
    <location>
        <begin position="24"/>
        <end position="249"/>
    </location>
</feature>
<dbReference type="Gene3D" id="1.25.10.10">
    <property type="entry name" value="Leucine-rich Repeat Variant"/>
    <property type="match status" value="2"/>
</dbReference>
<accession>A7TJS3</accession>
<dbReference type="RefSeq" id="XP_001645360.1">
    <property type="nucleotide sequence ID" value="XM_001645310.1"/>
</dbReference>
<dbReference type="PhylomeDB" id="A7TJS3"/>
<dbReference type="OMA" id="PDQMKHR"/>
<dbReference type="InterPro" id="IPR016024">
    <property type="entry name" value="ARM-type_fold"/>
</dbReference>
<organism evidence="8">
    <name type="scientific">Vanderwaltozyma polyspora (strain ATCC 22028 / DSM 70294 / BCRC 21397 / CBS 2163 / NBRC 10782 / NRRL Y-8283 / UCD 57-17)</name>
    <name type="common">Kluyveromyces polysporus</name>
    <dbReference type="NCBI Taxonomy" id="436907"/>
    <lineage>
        <taxon>Eukaryota</taxon>
        <taxon>Fungi</taxon>
        <taxon>Dikarya</taxon>
        <taxon>Ascomycota</taxon>
        <taxon>Saccharomycotina</taxon>
        <taxon>Saccharomycetes</taxon>
        <taxon>Saccharomycetales</taxon>
        <taxon>Saccharomycetaceae</taxon>
        <taxon>Vanderwaltozyma</taxon>
    </lineage>
</organism>
<dbReference type="HOGENOM" id="CLU_003753_1_0_1"/>
<name>A7TJS3_VANPO</name>
<dbReference type="InterPro" id="IPR052087">
    <property type="entry name" value="RRP12"/>
</dbReference>
<reference evidence="7 8" key="1">
    <citation type="journal article" date="2007" name="Proc. Natl. Acad. Sci. U.S.A.">
        <title>Independent sorting-out of thousands of duplicated gene pairs in two yeast species descended from a whole-genome duplication.</title>
        <authorList>
            <person name="Scannell D.R."/>
            <person name="Frank A.C."/>
            <person name="Conant G.C."/>
            <person name="Byrne K.P."/>
            <person name="Woolfit M."/>
            <person name="Wolfe K.H."/>
        </authorList>
    </citation>
    <scope>NUCLEOTIDE SEQUENCE [LARGE SCALE GENOMIC DNA]</scope>
    <source>
        <strain evidence="8">ATCC 22028 / DSM 70294 / BCRC 21397 / CBS 2163 / NBRC 10782 / NRRL Y-8283 / UCD 57-17</strain>
    </source>
</reference>
<feature type="region of interest" description="Disordered" evidence="4">
    <location>
        <begin position="1160"/>
        <end position="1216"/>
    </location>
</feature>
<evidence type="ECO:0000256" key="2">
    <source>
        <dbReference type="ARBA" id="ARBA00007690"/>
    </source>
</evidence>
<dbReference type="InterPro" id="IPR011989">
    <property type="entry name" value="ARM-like"/>
</dbReference>
<evidence type="ECO:0000256" key="1">
    <source>
        <dbReference type="ARBA" id="ARBA00004123"/>
    </source>
</evidence>
<gene>
    <name evidence="7" type="ORF">Kpol_1058p39</name>
</gene>
<keyword evidence="3" id="KW-0539">Nucleus</keyword>
<dbReference type="InterPro" id="IPR057860">
    <property type="entry name" value="HEAT_RRP12_N"/>
</dbReference>
<evidence type="ECO:0000313" key="7">
    <source>
        <dbReference type="EMBL" id="EDO17502.1"/>
    </source>
</evidence>
<dbReference type="KEGG" id="vpo:Kpol_1058p39"/>
<comment type="similarity">
    <text evidence="2">Belongs to the RRP12 family.</text>
</comment>
<proteinExistence type="inferred from homology"/>
<evidence type="ECO:0000259" key="5">
    <source>
        <dbReference type="Pfam" id="PF08161"/>
    </source>
</evidence>
<feature type="region of interest" description="Disordered" evidence="4">
    <location>
        <begin position="1051"/>
        <end position="1074"/>
    </location>
</feature>
<dbReference type="STRING" id="436907.A7TJS3"/>
<dbReference type="EMBL" id="DS480403">
    <property type="protein sequence ID" value="EDO17502.1"/>
    <property type="molecule type" value="Genomic_DNA"/>
</dbReference>
<evidence type="ECO:0000313" key="8">
    <source>
        <dbReference type="Proteomes" id="UP000000267"/>
    </source>
</evidence>
<dbReference type="FunCoup" id="A7TJS3">
    <property type="interactions" value="1085"/>
</dbReference>
<protein>
    <submittedName>
        <fullName evidence="7">Uncharacterized protein</fullName>
    </submittedName>
</protein>
<keyword evidence="8" id="KW-1185">Reference proteome</keyword>
<dbReference type="OrthoDB" id="2192888at2759"/>
<dbReference type="Pfam" id="PF25772">
    <property type="entry name" value="HEAT_RRP12_N"/>
    <property type="match status" value="1"/>
</dbReference>
<dbReference type="GO" id="GO:0005634">
    <property type="term" value="C:nucleus"/>
    <property type="evidence" value="ECO:0007669"/>
    <property type="project" value="UniProtKB-SubCell"/>
</dbReference>
<feature type="compositionally biased region" description="Basic residues" evidence="4">
    <location>
        <begin position="1164"/>
        <end position="1173"/>
    </location>
</feature>
<dbReference type="Pfam" id="PF08161">
    <property type="entry name" value="RRP12_HEAT"/>
    <property type="match status" value="1"/>
</dbReference>
<dbReference type="GO" id="GO:0030688">
    <property type="term" value="C:preribosome, small subunit precursor"/>
    <property type="evidence" value="ECO:0007669"/>
    <property type="project" value="EnsemblFungi"/>
</dbReference>
<dbReference type="eggNOG" id="KOG1248">
    <property type="taxonomic scope" value="Eukaryota"/>
</dbReference>
<feature type="domain" description="RRP12 HEAT" evidence="5">
    <location>
        <begin position="363"/>
        <end position="659"/>
    </location>
</feature>
<dbReference type="InterPro" id="IPR012978">
    <property type="entry name" value="HEAT_RRP12"/>
</dbReference>
<feature type="region of interest" description="Disordered" evidence="4">
    <location>
        <begin position="1016"/>
        <end position="1039"/>
    </location>
</feature>
<evidence type="ECO:0000259" key="6">
    <source>
        <dbReference type="Pfam" id="PF25772"/>
    </source>
</evidence>